<keyword evidence="1" id="KW-0175">Coiled coil</keyword>
<dbReference type="OrthoDB" id="2021138at2759"/>
<proteinExistence type="predicted"/>
<name>A0A8S1ATV0_ARCPL</name>
<evidence type="ECO:0000256" key="1">
    <source>
        <dbReference type="SAM" id="Coils"/>
    </source>
</evidence>
<gene>
    <name evidence="3" type="ORF">APLA_LOCUS14315</name>
</gene>
<sequence>MECQKCKKTLSKKGSHFMCQGQCQGTFHRSCVRGLAADMKAGINRIHCNNCEEEGSEVEEPDEEEQELQKILKDIQKKVSSIPSIRKHLDTIQQSLSVLSDKYDVLVSEQERAKEKITKLEKTVLNISNKCVYLEKYNLGLEQKIHDFDQSTRKQNLEIEGIEYIPGEVVKELVVKFGNKIGANNNEIEWAKRSRPPQPGMKPPSVIVGFKLTGTEARNNWLSKRRSLIDINSNILTWGQMTNIIYINEDLSKTTKSLIWNAKKNLRGIYDFVWVTNGKVLVKKKEGEQAIWVRSESELNELYSRIAKCT</sequence>
<dbReference type="AlphaFoldDB" id="A0A8S1ATV0"/>
<evidence type="ECO:0000313" key="3">
    <source>
        <dbReference type="EMBL" id="CAB3253505.1"/>
    </source>
</evidence>
<accession>A0A8S1ATV0</accession>
<evidence type="ECO:0000259" key="2">
    <source>
        <dbReference type="Pfam" id="PF25298"/>
    </source>
</evidence>
<dbReference type="EMBL" id="CADEBD010000392">
    <property type="protein sequence ID" value="CAB3253505.1"/>
    <property type="molecule type" value="Genomic_DNA"/>
</dbReference>
<comment type="caution">
    <text evidence="3">The sequence shown here is derived from an EMBL/GenBank/DDBJ whole genome shotgun (WGS) entry which is preliminary data.</text>
</comment>
<dbReference type="InterPro" id="IPR057251">
    <property type="entry name" value="FP_C"/>
</dbReference>
<dbReference type="Gene3D" id="1.10.287.2610">
    <property type="match status" value="1"/>
</dbReference>
<protein>
    <recommendedName>
        <fullName evidence="2">FP protein C-terminal domain-containing protein</fullName>
    </recommendedName>
</protein>
<organism evidence="3 4">
    <name type="scientific">Arctia plantaginis</name>
    <name type="common">Wood tiger moth</name>
    <name type="synonym">Phalaena plantaginis</name>
    <dbReference type="NCBI Taxonomy" id="874455"/>
    <lineage>
        <taxon>Eukaryota</taxon>
        <taxon>Metazoa</taxon>
        <taxon>Ecdysozoa</taxon>
        <taxon>Arthropoda</taxon>
        <taxon>Hexapoda</taxon>
        <taxon>Insecta</taxon>
        <taxon>Pterygota</taxon>
        <taxon>Neoptera</taxon>
        <taxon>Endopterygota</taxon>
        <taxon>Lepidoptera</taxon>
        <taxon>Glossata</taxon>
        <taxon>Ditrysia</taxon>
        <taxon>Noctuoidea</taxon>
        <taxon>Erebidae</taxon>
        <taxon>Arctiinae</taxon>
        <taxon>Arctia</taxon>
    </lineage>
</organism>
<dbReference type="Proteomes" id="UP000494256">
    <property type="component" value="Unassembled WGS sequence"/>
</dbReference>
<evidence type="ECO:0000313" key="4">
    <source>
        <dbReference type="Proteomes" id="UP000494256"/>
    </source>
</evidence>
<feature type="domain" description="FP protein C-terminal" evidence="2">
    <location>
        <begin position="252"/>
        <end position="302"/>
    </location>
</feature>
<feature type="coiled-coil region" evidence="1">
    <location>
        <begin position="103"/>
        <end position="130"/>
    </location>
</feature>
<reference evidence="3 4" key="1">
    <citation type="submission" date="2020-04" db="EMBL/GenBank/DDBJ databases">
        <authorList>
            <person name="Wallbank WR R."/>
            <person name="Pardo Diaz C."/>
            <person name="Kozak K."/>
            <person name="Martin S."/>
            <person name="Jiggins C."/>
            <person name="Moest M."/>
            <person name="Warren A I."/>
            <person name="Byers J.R.P. K."/>
            <person name="Montejo-Kovacevich G."/>
            <person name="Yen C E."/>
        </authorList>
    </citation>
    <scope>NUCLEOTIDE SEQUENCE [LARGE SCALE GENOMIC DNA]</scope>
</reference>
<dbReference type="Pfam" id="PF25298">
    <property type="entry name" value="Baculo_FP_2nd"/>
    <property type="match status" value="1"/>
</dbReference>